<dbReference type="Proteomes" id="UP000887563">
    <property type="component" value="Unplaced"/>
</dbReference>
<evidence type="ECO:0000313" key="1">
    <source>
        <dbReference type="Proteomes" id="UP000887563"/>
    </source>
</evidence>
<dbReference type="AlphaFoldDB" id="A0A914NMW8"/>
<keyword evidence="1" id="KW-1185">Reference proteome</keyword>
<protein>
    <submittedName>
        <fullName evidence="2">Uncharacterized protein</fullName>
    </submittedName>
</protein>
<organism evidence="1 2">
    <name type="scientific">Meloidogyne incognita</name>
    <name type="common">Southern root-knot nematode worm</name>
    <name type="synonym">Oxyuris incognita</name>
    <dbReference type="NCBI Taxonomy" id="6306"/>
    <lineage>
        <taxon>Eukaryota</taxon>
        <taxon>Metazoa</taxon>
        <taxon>Ecdysozoa</taxon>
        <taxon>Nematoda</taxon>
        <taxon>Chromadorea</taxon>
        <taxon>Rhabditida</taxon>
        <taxon>Tylenchina</taxon>
        <taxon>Tylenchomorpha</taxon>
        <taxon>Tylenchoidea</taxon>
        <taxon>Meloidogynidae</taxon>
        <taxon>Meloidogyninae</taxon>
        <taxon>Meloidogyne</taxon>
        <taxon>Meloidogyne incognita group</taxon>
    </lineage>
</organism>
<evidence type="ECO:0000313" key="2">
    <source>
        <dbReference type="WBParaSite" id="Minc3s07433g41123"/>
    </source>
</evidence>
<accession>A0A914NMW8</accession>
<proteinExistence type="predicted"/>
<dbReference type="WBParaSite" id="Minc3s07433g41123">
    <property type="protein sequence ID" value="Minc3s07433g41123"/>
    <property type="gene ID" value="Minc3s07433g41123"/>
</dbReference>
<name>A0A914NMW8_MELIC</name>
<sequence>MEKHTPMIESDVIWKGGVVAWSISEGWGTPITPTLSSGIPTKTPLSTLFNILNINSSTY</sequence>
<reference evidence="2" key="1">
    <citation type="submission" date="2022-11" db="UniProtKB">
        <authorList>
            <consortium name="WormBaseParasite"/>
        </authorList>
    </citation>
    <scope>IDENTIFICATION</scope>
</reference>